<comment type="caution">
    <text evidence="1">The sequence shown here is derived from an EMBL/GenBank/DDBJ whole genome shotgun (WGS) entry which is preliminary data.</text>
</comment>
<dbReference type="EMBL" id="JARBJD010000005">
    <property type="protein sequence ID" value="KAK2963753.1"/>
    <property type="molecule type" value="Genomic_DNA"/>
</dbReference>
<evidence type="ECO:0000313" key="1">
    <source>
        <dbReference type="EMBL" id="KAK2963753.1"/>
    </source>
</evidence>
<reference evidence="1 2" key="1">
    <citation type="journal article" date="2022" name="bioRxiv">
        <title>Genomics of Preaxostyla Flagellates Illuminates Evolutionary Transitions and the Path Towards Mitochondrial Loss.</title>
        <authorList>
            <person name="Novak L.V.F."/>
            <person name="Treitli S.C."/>
            <person name="Pyrih J."/>
            <person name="Halakuc P."/>
            <person name="Pipaliya S.V."/>
            <person name="Vacek V."/>
            <person name="Brzon O."/>
            <person name="Soukal P."/>
            <person name="Eme L."/>
            <person name="Dacks J.B."/>
            <person name="Karnkowska A."/>
            <person name="Elias M."/>
            <person name="Hampl V."/>
        </authorList>
    </citation>
    <scope>NUCLEOTIDE SEQUENCE [LARGE SCALE GENOMIC DNA]</scope>
    <source>
        <strain evidence="1">NAU3</strain>
        <tissue evidence="1">Gut</tissue>
    </source>
</reference>
<accession>A0ABQ9YJ26</accession>
<sequence>MHRNPGMNQRIKWTDTNSNRLILQESHHFVNFAPTKESPFEDNSAAYCSLVTLVKEKYPFDDVLIDKAVQFLNILEPQWCEVHLATRLITELVPSSAGPPSDFIESILTLLSSPHSTIVEATSVLLTKIVLYCSSPVRLQLVESDLISKVLASVQPHTLPFSGNETVLNTQLRIIMYCINLALPVSLKELGITTADSTLNHREMILRKVIIPSSRFMTFLISNQHILNGDLSSIIMTLFVHLIQMGPFHLPTLEFVLASPIAMAFSKCLSFVEDSIPLLNTLRTIERSLNEWKNQGPEVLRSGKRMNQTLHSEGFEDLAEQMMMTDVSENFGDVIVKTCRSIFRIKGSNVTRR</sequence>
<organism evidence="1 2">
    <name type="scientific">Blattamonas nauphoetae</name>
    <dbReference type="NCBI Taxonomy" id="2049346"/>
    <lineage>
        <taxon>Eukaryota</taxon>
        <taxon>Metamonada</taxon>
        <taxon>Preaxostyla</taxon>
        <taxon>Oxymonadida</taxon>
        <taxon>Blattamonas</taxon>
    </lineage>
</organism>
<dbReference type="Proteomes" id="UP001281761">
    <property type="component" value="Unassembled WGS sequence"/>
</dbReference>
<evidence type="ECO:0000313" key="2">
    <source>
        <dbReference type="Proteomes" id="UP001281761"/>
    </source>
</evidence>
<protein>
    <submittedName>
        <fullName evidence="1">Uncharacterized protein</fullName>
    </submittedName>
</protein>
<gene>
    <name evidence="1" type="ORF">BLNAU_1320</name>
</gene>
<proteinExistence type="predicted"/>
<name>A0ABQ9YJ26_9EUKA</name>
<keyword evidence="2" id="KW-1185">Reference proteome</keyword>